<dbReference type="EMBL" id="KB097487">
    <property type="protein sequence ID" value="ESN96836.1"/>
    <property type="molecule type" value="Genomic_DNA"/>
</dbReference>
<dbReference type="CTD" id="20206872"/>
<dbReference type="Gene3D" id="3.90.1140.10">
    <property type="entry name" value="Cyclic phosphodiesterase"/>
    <property type="match status" value="1"/>
</dbReference>
<proteinExistence type="predicted"/>
<dbReference type="OMA" id="DKYWRDK"/>
<evidence type="ECO:0000313" key="3">
    <source>
        <dbReference type="EMBL" id="ESN96836.1"/>
    </source>
</evidence>
<dbReference type="STRING" id="6412.T1FDH3"/>
<dbReference type="PANTHER" id="PTHR46729:SF1">
    <property type="entry name" value="LEUKOCYTE RECEPTOR CLUSTER MEMBER 9"/>
    <property type="match status" value="1"/>
</dbReference>
<dbReference type="EMBL" id="AMQM01006518">
    <property type="status" value="NOT_ANNOTATED_CDS"/>
    <property type="molecule type" value="Genomic_DNA"/>
</dbReference>
<dbReference type="InParanoid" id="T1FDH3"/>
<dbReference type="RefSeq" id="XP_009024983.1">
    <property type="nucleotide sequence ID" value="XM_009026735.1"/>
</dbReference>
<dbReference type="Pfam" id="PF04457">
    <property type="entry name" value="MJ1316"/>
    <property type="match status" value="1"/>
</dbReference>
<dbReference type="InterPro" id="IPR009097">
    <property type="entry name" value="Cyclic_Pdiesterase"/>
</dbReference>
<dbReference type="SUPFAM" id="SSF55144">
    <property type="entry name" value="LigT-like"/>
    <property type="match status" value="1"/>
</dbReference>
<name>T1FDH3_HELRO</name>
<dbReference type="InterPro" id="IPR040459">
    <property type="entry name" value="MJ1316"/>
</dbReference>
<dbReference type="Proteomes" id="UP000015101">
    <property type="component" value="Unassembled WGS sequence"/>
</dbReference>
<dbReference type="GO" id="GO:0005829">
    <property type="term" value="C:cytosol"/>
    <property type="evidence" value="ECO:0000318"/>
    <property type="project" value="GO_Central"/>
</dbReference>
<dbReference type="InterPro" id="IPR019510">
    <property type="entry name" value="AKAP7-like_phosphoesterase"/>
</dbReference>
<dbReference type="GO" id="GO:0034237">
    <property type="term" value="F:protein kinase A regulatory subunit binding"/>
    <property type="evidence" value="ECO:0000318"/>
    <property type="project" value="GO_Central"/>
</dbReference>
<dbReference type="InterPro" id="IPR042653">
    <property type="entry name" value="Leng9"/>
</dbReference>
<dbReference type="OrthoDB" id="10263155at2759"/>
<sequence>MRRQIAIMKEILPSVTTTKDDETKIYKIIATVNEVQSMEFIYSFSDVCKYPEVIARGFVVPKNLTERFNSFPSDTCMIDFIQQLMKCKILSMNDENSKIQNNHSQYSKPSFNKNASMKTASDVINRIRWDPDLETTDFSVGYLDRFLGVLEKKFDAFTWEDIASADYDVLAIPKHRIQYFKYKDKIVWDKRKKIDNIFGSTGNGLKINDIIDEQDCDDYIGCKYPACEALQDDVSILTGNELDNLQKYGPKPSHFLCQRISDKNVTEKISEIQKGMLNIGPAFEENIIPPTSLHCTLCTVSLSSQEDISTICDILDDNKDELKDLSYDLQIEIEGLSKFFNRVIYASVLPNENLNKFVDYLKYILQEGGIQLSDSYEFVPHVTLLKLSHDSKSEVPNKILDPFLKIKIGSQTLDEINLCEISKIRDDDGFYKTVKKLNLD</sequence>
<evidence type="ECO:0000313" key="4">
    <source>
        <dbReference type="EnsemblMetazoa" id="HelroP178636"/>
    </source>
</evidence>
<dbReference type="GeneID" id="20206872"/>
<dbReference type="HOGENOM" id="CLU_044135_1_0_1"/>
<evidence type="ECO:0000313" key="5">
    <source>
        <dbReference type="Proteomes" id="UP000015101"/>
    </source>
</evidence>
<evidence type="ECO:0000259" key="2">
    <source>
        <dbReference type="Pfam" id="PF10469"/>
    </source>
</evidence>
<dbReference type="KEGG" id="hro:HELRODRAFT_178636"/>
<evidence type="ECO:0000259" key="1">
    <source>
        <dbReference type="Pfam" id="PF04457"/>
    </source>
</evidence>
<gene>
    <name evidence="4" type="primary">20206872</name>
    <name evidence="3" type="ORF">HELRODRAFT_178636</name>
</gene>
<reference evidence="5" key="1">
    <citation type="submission" date="2012-12" db="EMBL/GenBank/DDBJ databases">
        <authorList>
            <person name="Hellsten U."/>
            <person name="Grimwood J."/>
            <person name="Chapman J.A."/>
            <person name="Shapiro H."/>
            <person name="Aerts A."/>
            <person name="Otillar R.P."/>
            <person name="Terry A.Y."/>
            <person name="Boore J.L."/>
            <person name="Simakov O."/>
            <person name="Marletaz F."/>
            <person name="Cho S.-J."/>
            <person name="Edsinger-Gonzales E."/>
            <person name="Havlak P."/>
            <person name="Kuo D.-H."/>
            <person name="Larsson T."/>
            <person name="Lv J."/>
            <person name="Arendt D."/>
            <person name="Savage R."/>
            <person name="Osoegawa K."/>
            <person name="de Jong P."/>
            <person name="Lindberg D.R."/>
            <person name="Seaver E.C."/>
            <person name="Weisblat D.A."/>
            <person name="Putnam N.H."/>
            <person name="Grigoriev I.V."/>
            <person name="Rokhsar D.S."/>
        </authorList>
    </citation>
    <scope>NUCLEOTIDE SEQUENCE</scope>
</reference>
<reference evidence="3 5" key="2">
    <citation type="journal article" date="2013" name="Nature">
        <title>Insights into bilaterian evolution from three spiralian genomes.</title>
        <authorList>
            <person name="Simakov O."/>
            <person name="Marletaz F."/>
            <person name="Cho S.J."/>
            <person name="Edsinger-Gonzales E."/>
            <person name="Havlak P."/>
            <person name="Hellsten U."/>
            <person name="Kuo D.H."/>
            <person name="Larsson T."/>
            <person name="Lv J."/>
            <person name="Arendt D."/>
            <person name="Savage R."/>
            <person name="Osoegawa K."/>
            <person name="de Jong P."/>
            <person name="Grimwood J."/>
            <person name="Chapman J.A."/>
            <person name="Shapiro H."/>
            <person name="Aerts A."/>
            <person name="Otillar R.P."/>
            <person name="Terry A.Y."/>
            <person name="Boore J.L."/>
            <person name="Grigoriev I.V."/>
            <person name="Lindberg D.R."/>
            <person name="Seaver E.C."/>
            <person name="Weisblat D.A."/>
            <person name="Putnam N.H."/>
            <person name="Rokhsar D.S."/>
        </authorList>
    </citation>
    <scope>NUCLEOTIDE SEQUENCE</scope>
</reference>
<protein>
    <submittedName>
        <fullName evidence="3 4">Uncharacterized protein</fullName>
    </submittedName>
</protein>
<accession>T1FDH3</accession>
<keyword evidence="5" id="KW-1185">Reference proteome</keyword>
<dbReference type="AlphaFoldDB" id="T1FDH3"/>
<feature type="domain" description="MJ1316 RNA cyclic group end recognition" evidence="1">
    <location>
        <begin position="117"/>
        <end position="190"/>
    </location>
</feature>
<dbReference type="PANTHER" id="PTHR46729">
    <property type="entry name" value="LEUKOCYTE RECEPTOR CLUSTER MEMBER 9"/>
    <property type="match status" value="1"/>
</dbReference>
<reference evidence="4" key="3">
    <citation type="submission" date="2015-06" db="UniProtKB">
        <authorList>
            <consortium name="EnsemblMetazoa"/>
        </authorList>
    </citation>
    <scope>IDENTIFICATION</scope>
</reference>
<organism evidence="4 5">
    <name type="scientific">Helobdella robusta</name>
    <name type="common">Californian leech</name>
    <dbReference type="NCBI Taxonomy" id="6412"/>
    <lineage>
        <taxon>Eukaryota</taxon>
        <taxon>Metazoa</taxon>
        <taxon>Spiralia</taxon>
        <taxon>Lophotrochozoa</taxon>
        <taxon>Annelida</taxon>
        <taxon>Clitellata</taxon>
        <taxon>Hirudinea</taxon>
        <taxon>Rhynchobdellida</taxon>
        <taxon>Glossiphoniidae</taxon>
        <taxon>Helobdella</taxon>
    </lineage>
</organism>
<dbReference type="eggNOG" id="KOG2814">
    <property type="taxonomic scope" value="Eukaryota"/>
</dbReference>
<feature type="domain" description="A-kinase anchor protein 7-like phosphoesterase" evidence="2">
    <location>
        <begin position="252"/>
        <end position="439"/>
    </location>
</feature>
<dbReference type="EnsemblMetazoa" id="HelroT178636">
    <property type="protein sequence ID" value="HelroP178636"/>
    <property type="gene ID" value="HelroG178636"/>
</dbReference>
<dbReference type="Pfam" id="PF10469">
    <property type="entry name" value="AKAP7_NLS"/>
    <property type="match status" value="1"/>
</dbReference>